<keyword evidence="2" id="KW-0560">Oxidoreductase</keyword>
<dbReference type="SUPFAM" id="SSF51735">
    <property type="entry name" value="NAD(P)-binding Rossmann-fold domains"/>
    <property type="match status" value="1"/>
</dbReference>
<name>A0A5M3XKY9_9ACTN</name>
<dbReference type="EMBL" id="BLAF01000024">
    <property type="protein sequence ID" value="GES21552.1"/>
    <property type="molecule type" value="Genomic_DNA"/>
</dbReference>
<evidence type="ECO:0000256" key="1">
    <source>
        <dbReference type="ARBA" id="ARBA00006484"/>
    </source>
</evidence>
<dbReference type="GO" id="GO:0016491">
    <property type="term" value="F:oxidoreductase activity"/>
    <property type="evidence" value="ECO:0007669"/>
    <property type="project" value="UniProtKB-KW"/>
</dbReference>
<reference evidence="3 4" key="1">
    <citation type="submission" date="2019-10" db="EMBL/GenBank/DDBJ databases">
        <title>Whole genome shotgun sequence of Acrocarpospora pleiomorpha NBRC 16267.</title>
        <authorList>
            <person name="Ichikawa N."/>
            <person name="Kimura A."/>
            <person name="Kitahashi Y."/>
            <person name="Komaki H."/>
            <person name="Oguchi A."/>
        </authorList>
    </citation>
    <scope>NUCLEOTIDE SEQUENCE [LARGE SCALE GENOMIC DNA]</scope>
    <source>
        <strain evidence="3 4">NBRC 16267</strain>
    </source>
</reference>
<dbReference type="OrthoDB" id="7064009at2"/>
<dbReference type="FunFam" id="3.40.50.720:FF:000084">
    <property type="entry name" value="Short-chain dehydrogenase reductase"/>
    <property type="match status" value="1"/>
</dbReference>
<dbReference type="PANTHER" id="PTHR42879:SF2">
    <property type="entry name" value="3-OXOACYL-[ACYL-CARRIER-PROTEIN] REDUCTASE FABG"/>
    <property type="match status" value="1"/>
</dbReference>
<dbReference type="PANTHER" id="PTHR42879">
    <property type="entry name" value="3-OXOACYL-(ACYL-CARRIER-PROTEIN) REDUCTASE"/>
    <property type="match status" value="1"/>
</dbReference>
<dbReference type="RefSeq" id="WP_155346542.1">
    <property type="nucleotide sequence ID" value="NZ_BAAAHM010000005.1"/>
</dbReference>
<accession>A0A5M3XKY9</accession>
<proteinExistence type="inferred from homology"/>
<protein>
    <submittedName>
        <fullName evidence="3">Glucose 1-dehydrogenase</fullName>
    </submittedName>
</protein>
<dbReference type="InterPro" id="IPR020904">
    <property type="entry name" value="Sc_DH/Rdtase_CS"/>
</dbReference>
<evidence type="ECO:0000313" key="3">
    <source>
        <dbReference type="EMBL" id="GES21552.1"/>
    </source>
</evidence>
<evidence type="ECO:0000313" key="4">
    <source>
        <dbReference type="Proteomes" id="UP000377595"/>
    </source>
</evidence>
<dbReference type="Pfam" id="PF13561">
    <property type="entry name" value="adh_short_C2"/>
    <property type="match status" value="1"/>
</dbReference>
<dbReference type="InterPro" id="IPR036291">
    <property type="entry name" value="NAD(P)-bd_dom_sf"/>
</dbReference>
<dbReference type="PRINTS" id="PR00081">
    <property type="entry name" value="GDHRDH"/>
</dbReference>
<keyword evidence="4" id="KW-1185">Reference proteome</keyword>
<comment type="similarity">
    <text evidence="1">Belongs to the short-chain dehydrogenases/reductases (SDR) family.</text>
</comment>
<sequence>MSDILSLTGKVGLVTGAGQGVGRQIALHFAEHGAGVVVNDYVLDRAAAVAAEIQDLGGSACAVQADVSDHAGVMAMSKQAVEQFGPIDILVNNAGNAGATPSPDALAPFWETGPDVWNTFFNVNLYGVMNCAASVIPSMIERRQGRIITIISEAGRYGDAGLEAYSAAKAGAAGLTRAMARTLGRHEITANCVAIAATETPAIADQLADGKRLKKIMERYVIRRPGQPNDIANMVLFLASDASSWITGQTYPVNGGFTFAL</sequence>
<organism evidence="3 4">
    <name type="scientific">Acrocarpospora pleiomorpha</name>
    <dbReference type="NCBI Taxonomy" id="90975"/>
    <lineage>
        <taxon>Bacteria</taxon>
        <taxon>Bacillati</taxon>
        <taxon>Actinomycetota</taxon>
        <taxon>Actinomycetes</taxon>
        <taxon>Streptosporangiales</taxon>
        <taxon>Streptosporangiaceae</taxon>
        <taxon>Acrocarpospora</taxon>
    </lineage>
</organism>
<dbReference type="InterPro" id="IPR002347">
    <property type="entry name" value="SDR_fam"/>
</dbReference>
<dbReference type="AlphaFoldDB" id="A0A5M3XKY9"/>
<dbReference type="GO" id="GO:0032787">
    <property type="term" value="P:monocarboxylic acid metabolic process"/>
    <property type="evidence" value="ECO:0007669"/>
    <property type="project" value="UniProtKB-ARBA"/>
</dbReference>
<comment type="caution">
    <text evidence="3">The sequence shown here is derived from an EMBL/GenBank/DDBJ whole genome shotgun (WGS) entry which is preliminary data.</text>
</comment>
<dbReference type="PRINTS" id="PR00080">
    <property type="entry name" value="SDRFAMILY"/>
</dbReference>
<dbReference type="InterPro" id="IPR050259">
    <property type="entry name" value="SDR"/>
</dbReference>
<dbReference type="Proteomes" id="UP000377595">
    <property type="component" value="Unassembled WGS sequence"/>
</dbReference>
<evidence type="ECO:0000256" key="2">
    <source>
        <dbReference type="ARBA" id="ARBA00023002"/>
    </source>
</evidence>
<gene>
    <name evidence="3" type="ORF">Aple_044480</name>
</gene>
<dbReference type="PROSITE" id="PS00061">
    <property type="entry name" value="ADH_SHORT"/>
    <property type="match status" value="1"/>
</dbReference>
<dbReference type="Gene3D" id="3.40.50.720">
    <property type="entry name" value="NAD(P)-binding Rossmann-like Domain"/>
    <property type="match status" value="1"/>
</dbReference>